<organism evidence="2 3">
    <name type="scientific">Popillia japonica</name>
    <name type="common">Japanese beetle</name>
    <dbReference type="NCBI Taxonomy" id="7064"/>
    <lineage>
        <taxon>Eukaryota</taxon>
        <taxon>Metazoa</taxon>
        <taxon>Ecdysozoa</taxon>
        <taxon>Arthropoda</taxon>
        <taxon>Hexapoda</taxon>
        <taxon>Insecta</taxon>
        <taxon>Pterygota</taxon>
        <taxon>Neoptera</taxon>
        <taxon>Endopterygota</taxon>
        <taxon>Coleoptera</taxon>
        <taxon>Polyphaga</taxon>
        <taxon>Scarabaeiformia</taxon>
        <taxon>Scarabaeidae</taxon>
        <taxon>Rutelinae</taxon>
        <taxon>Popillia</taxon>
    </lineage>
</organism>
<keyword evidence="1" id="KW-0175">Coiled coil</keyword>
<reference evidence="2 3" key="1">
    <citation type="journal article" date="2024" name="BMC Genomics">
        <title>De novo assembly and annotation of Popillia japonica's genome with initial clues to its potential as an invasive pest.</title>
        <authorList>
            <person name="Cucini C."/>
            <person name="Boschi S."/>
            <person name="Funari R."/>
            <person name="Cardaioli E."/>
            <person name="Iannotti N."/>
            <person name="Marturano G."/>
            <person name="Paoli F."/>
            <person name="Bruttini M."/>
            <person name="Carapelli A."/>
            <person name="Frati F."/>
            <person name="Nardi F."/>
        </authorList>
    </citation>
    <scope>NUCLEOTIDE SEQUENCE [LARGE SCALE GENOMIC DNA]</scope>
    <source>
        <strain evidence="2">DMR45628</strain>
    </source>
</reference>
<keyword evidence="3" id="KW-1185">Reference proteome</keyword>
<dbReference type="Proteomes" id="UP001458880">
    <property type="component" value="Unassembled WGS sequence"/>
</dbReference>
<comment type="caution">
    <text evidence="2">The sequence shown here is derived from an EMBL/GenBank/DDBJ whole genome shotgun (WGS) entry which is preliminary data.</text>
</comment>
<proteinExistence type="predicted"/>
<gene>
    <name evidence="2" type="ORF">QE152_g40682</name>
</gene>
<dbReference type="AlphaFoldDB" id="A0AAW1HFP8"/>
<evidence type="ECO:0000313" key="2">
    <source>
        <dbReference type="EMBL" id="KAK9675059.1"/>
    </source>
</evidence>
<feature type="coiled-coil region" evidence="1">
    <location>
        <begin position="12"/>
        <end position="69"/>
    </location>
</feature>
<sequence length="71" mass="8302">MKQMEICALEDNVEIEGEKKEDEVDNEEMTEKPSRNKILESLQTLQRFAQTTAELNVNFEDNLDKVKEENV</sequence>
<evidence type="ECO:0000256" key="1">
    <source>
        <dbReference type="SAM" id="Coils"/>
    </source>
</evidence>
<dbReference type="EMBL" id="JASPKY010001299">
    <property type="protein sequence ID" value="KAK9675059.1"/>
    <property type="molecule type" value="Genomic_DNA"/>
</dbReference>
<protein>
    <submittedName>
        <fullName evidence="2">Uncharacterized protein</fullName>
    </submittedName>
</protein>
<evidence type="ECO:0000313" key="3">
    <source>
        <dbReference type="Proteomes" id="UP001458880"/>
    </source>
</evidence>
<name>A0AAW1HFP8_POPJA</name>
<accession>A0AAW1HFP8</accession>